<dbReference type="RefSeq" id="WP_213542002.1">
    <property type="nucleotide sequence ID" value="NZ_AP023418.1"/>
</dbReference>
<feature type="transmembrane region" description="Helical" evidence="8">
    <location>
        <begin position="1008"/>
        <end position="1028"/>
    </location>
</feature>
<dbReference type="Pfam" id="PF12704">
    <property type="entry name" value="MacB_PCD"/>
    <property type="match status" value="1"/>
</dbReference>
<feature type="coiled-coil region" evidence="6">
    <location>
        <begin position="240"/>
        <end position="271"/>
    </location>
</feature>
<dbReference type="SUPFAM" id="SSF57997">
    <property type="entry name" value="Tropomyosin"/>
    <property type="match status" value="1"/>
</dbReference>
<evidence type="ECO:0000256" key="3">
    <source>
        <dbReference type="ARBA" id="ARBA00022692"/>
    </source>
</evidence>
<comment type="subcellular location">
    <subcellularLocation>
        <location evidence="1">Cell membrane</location>
        <topology evidence="1">Multi-pass membrane protein</topology>
    </subcellularLocation>
</comment>
<dbReference type="GO" id="GO:0005886">
    <property type="term" value="C:plasma membrane"/>
    <property type="evidence" value="ECO:0007669"/>
    <property type="project" value="UniProtKB-SubCell"/>
</dbReference>
<evidence type="ECO:0000313" key="11">
    <source>
        <dbReference type="EMBL" id="BCK81244.1"/>
    </source>
</evidence>
<feature type="domain" description="ABC3 transporter permease C-terminal" evidence="9">
    <location>
        <begin position="917"/>
        <end position="1034"/>
    </location>
</feature>
<reference evidence="11" key="1">
    <citation type="submission" date="2020-09" db="EMBL/GenBank/DDBJ databases">
        <title>New species isolated from human feces.</title>
        <authorList>
            <person name="Kitahara M."/>
            <person name="Shigeno Y."/>
            <person name="Shime M."/>
            <person name="Matsumoto Y."/>
            <person name="Nakamura S."/>
            <person name="Motooka D."/>
            <person name="Fukuoka S."/>
            <person name="Nishikawa H."/>
            <person name="Benno Y."/>
        </authorList>
    </citation>
    <scope>NUCLEOTIDE SEQUENCE</scope>
    <source>
        <strain evidence="11">MM50</strain>
    </source>
</reference>
<evidence type="ECO:0000256" key="6">
    <source>
        <dbReference type="SAM" id="Coils"/>
    </source>
</evidence>
<accession>A0A810Q019</accession>
<dbReference type="Proteomes" id="UP000681035">
    <property type="component" value="Chromosome"/>
</dbReference>
<feature type="transmembrane region" description="Helical" evidence="8">
    <location>
        <begin position="687"/>
        <end position="707"/>
    </location>
</feature>
<evidence type="ECO:0000259" key="9">
    <source>
        <dbReference type="Pfam" id="PF02687"/>
    </source>
</evidence>
<sequence length="1043" mass="114535">MLLKTAFREIKTSLGRYLAILAIIALGVGFFAGLRVTRTAMISTANHYLKDLAMFDDRILSTLGWTEEDVDAFRKLDGVSAAEGARSADVLCVGEDGSDMVLKAHSLTQQVNRLSLQAGRLPEKADECVVDAWRYDESALGSVIRLSDNNSADTMDTFASREYTVVGVAASPMYINYERGGTALGNGTVAAFVYLLPEGFAMDYYTEIDVTLTGADGRIYTAAYDDAVEAMEQPLKDLAAQRAQLRYDSLRSEAQEKLADAQQQLDDARKQLETGWAEYYDGLAQYKDGHASYIEGAGQYRDGLAEYDSGRAAYETARKDYENGVSQYNQGKAGYEEGQRQYQAAQQQYQEALAQYQLLEQQAAALPEDSPELPVLQAKLAAMKEQLDATAAQLSQNQAQLEATAAQLAQSKAQLDAAGAALDTTERQLTQAQEKLEESARQLAAAKAQLEETGPKLESARQELEDGERELSDHEGELDDARQKLEDLKEPDTYVLGRDTNVGYVCFESDTNIVAGVSRVFPLFFFLLAALVCITTMTRMVEEQRTQLGVLMAMGYGRGAILFKYFFYSGSASLLGCAIGFVGGSYIFPKILWHAYNIMYGFGIPIEFVLDGKLAAISVATYLLCALGATYLVCRGFLREVPAELIRPKAPKEGKRVLLERITFLWKRLGFLTKVSLRNVLRYKQRFFMMVLGIGGCTALLLTGFGIKDSIANVVDYQFEEITLYDAAVSFTEEMDAQTQQAFSRQAADVSAVVFLHDGSVTVEAGGGAKTVNLLVPQSSLEGMMDLHRGGEKLSMPGTGETLLNDALAEALGVSVGDTVTLRDSDMNTLTVTVSGIFDNYVSNYAIVSADTCRDQWGSVPPVKTAFIRVTDNSDAGVHAASARILDLENVSAVSVNLDTRQRVGTMMSVLDYIVWMVTVCAGALAFIVLYNLTNININERIREIATIKVLGFYPGETSAYVFRENNTLTFLGMLVGLPLGKWLHAYVMSQIRIDTIAFDVRIAWQSVMFSILLTAVFAAIVNVVMYFKLRRISMAESLKSIE</sequence>
<dbReference type="Gene3D" id="1.20.120.330">
    <property type="entry name" value="Nucleotidyltransferases domain 2"/>
    <property type="match status" value="1"/>
</dbReference>
<dbReference type="EMBL" id="AP023418">
    <property type="protein sequence ID" value="BCK81244.1"/>
    <property type="molecule type" value="Genomic_DNA"/>
</dbReference>
<feature type="transmembrane region" description="Helical" evidence="8">
    <location>
        <begin position="14"/>
        <end position="34"/>
    </location>
</feature>
<evidence type="ECO:0000259" key="10">
    <source>
        <dbReference type="Pfam" id="PF12704"/>
    </source>
</evidence>
<feature type="transmembrane region" description="Helical" evidence="8">
    <location>
        <begin position="614"/>
        <end position="634"/>
    </location>
</feature>
<dbReference type="PANTHER" id="PTHR30287">
    <property type="entry name" value="MEMBRANE COMPONENT OF PREDICTED ABC SUPERFAMILY METABOLITE UPTAKE TRANSPORTER"/>
    <property type="match status" value="1"/>
</dbReference>
<feature type="domain" description="MacB-like periplasmic core" evidence="10">
    <location>
        <begin position="688"/>
        <end position="876"/>
    </location>
</feature>
<keyword evidence="3 8" id="KW-0812">Transmembrane</keyword>
<keyword evidence="6" id="KW-0175">Coiled coil</keyword>
<feature type="transmembrane region" description="Helical" evidence="8">
    <location>
        <begin position="520"/>
        <end position="541"/>
    </location>
</feature>
<evidence type="ECO:0000256" key="8">
    <source>
        <dbReference type="SAM" id="Phobius"/>
    </source>
</evidence>
<protein>
    <submittedName>
        <fullName evidence="11">ABC transporter permease</fullName>
    </submittedName>
</protein>
<dbReference type="AlphaFoldDB" id="A0A810Q019"/>
<dbReference type="InterPro" id="IPR038766">
    <property type="entry name" value="Membrane_comp_ABC_pdt"/>
</dbReference>
<evidence type="ECO:0000256" key="4">
    <source>
        <dbReference type="ARBA" id="ARBA00022989"/>
    </source>
</evidence>
<dbReference type="InterPro" id="IPR003838">
    <property type="entry name" value="ABC3_permease_C"/>
</dbReference>
<dbReference type="Pfam" id="PF02687">
    <property type="entry name" value="FtsX"/>
    <property type="match status" value="2"/>
</dbReference>
<name>A0A810Q019_9FIRM</name>
<feature type="transmembrane region" description="Helical" evidence="8">
    <location>
        <begin position="913"/>
        <end position="933"/>
    </location>
</feature>
<dbReference type="PANTHER" id="PTHR30287:SF1">
    <property type="entry name" value="INNER MEMBRANE PROTEIN"/>
    <property type="match status" value="1"/>
</dbReference>
<evidence type="ECO:0000256" key="1">
    <source>
        <dbReference type="ARBA" id="ARBA00004651"/>
    </source>
</evidence>
<dbReference type="InterPro" id="IPR025857">
    <property type="entry name" value="MacB_PCD"/>
</dbReference>
<keyword evidence="12" id="KW-1185">Reference proteome</keyword>
<organism evidence="11 12">
    <name type="scientific">Vescimonas coprocola</name>
    <dbReference type="NCBI Taxonomy" id="2714355"/>
    <lineage>
        <taxon>Bacteria</taxon>
        <taxon>Bacillati</taxon>
        <taxon>Bacillota</taxon>
        <taxon>Clostridia</taxon>
        <taxon>Eubacteriales</taxon>
        <taxon>Oscillospiraceae</taxon>
        <taxon>Vescimonas</taxon>
    </lineage>
</organism>
<evidence type="ECO:0000256" key="2">
    <source>
        <dbReference type="ARBA" id="ARBA00022475"/>
    </source>
</evidence>
<feature type="domain" description="ABC3 transporter permease C-terminal" evidence="9">
    <location>
        <begin position="520"/>
        <end position="637"/>
    </location>
</feature>
<dbReference type="Gene3D" id="6.10.250.2200">
    <property type="match status" value="1"/>
</dbReference>
<keyword evidence="5 8" id="KW-0472">Membrane</keyword>
<feature type="region of interest" description="Disordered" evidence="7">
    <location>
        <begin position="449"/>
        <end position="478"/>
    </location>
</feature>
<evidence type="ECO:0000313" key="12">
    <source>
        <dbReference type="Proteomes" id="UP000681035"/>
    </source>
</evidence>
<keyword evidence="2" id="KW-1003">Cell membrane</keyword>
<evidence type="ECO:0000256" key="7">
    <source>
        <dbReference type="SAM" id="MobiDB-lite"/>
    </source>
</evidence>
<feature type="transmembrane region" description="Helical" evidence="8">
    <location>
        <begin position="562"/>
        <end position="588"/>
    </location>
</feature>
<dbReference type="KEGG" id="vcop:MM50RIKEN_10070"/>
<feature type="transmembrane region" description="Helical" evidence="8">
    <location>
        <begin position="969"/>
        <end position="988"/>
    </location>
</feature>
<gene>
    <name evidence="11" type="ORF">MM50RIKEN_10070</name>
</gene>
<proteinExistence type="predicted"/>
<evidence type="ECO:0000256" key="5">
    <source>
        <dbReference type="ARBA" id="ARBA00023136"/>
    </source>
</evidence>
<keyword evidence="4 8" id="KW-1133">Transmembrane helix</keyword>